<name>A0A3N1NZE5_9GAMM</name>
<evidence type="ECO:0000256" key="7">
    <source>
        <dbReference type="SAM" id="Phobius"/>
    </source>
</evidence>
<proteinExistence type="predicted"/>
<comment type="caution">
    <text evidence="8">The sequence shown here is derived from an EMBL/GenBank/DDBJ whole genome shotgun (WGS) entry which is preliminary data.</text>
</comment>
<evidence type="ECO:0000256" key="6">
    <source>
        <dbReference type="ARBA" id="ARBA00023136"/>
    </source>
</evidence>
<sequence>MLADLHQTTFCGMLSFRLPSPKPMEIFIAVLFFAFSTTITPGPNNVMIMSSGMNYGVRASLAHLCGICLGFPLMVLLVGLGFGLVFERFPHLHQLIKVLGTLYLLWLAWKIASQTPKAIQAGHAKPLNFWQGAAFQWVNGKAWVMATGAIAAFTSAQTGMWWQVLAIALAFLVVAFPCVGLWLVAGAGLRRVLTQPLAQRIFNIAMGLLLVLSVVPVLMELWHYYLS</sequence>
<keyword evidence="4" id="KW-0029">Amino-acid transport</keyword>
<dbReference type="STRING" id="584787.GCA_001247655_00880"/>
<dbReference type="GO" id="GO:0033228">
    <property type="term" value="P:cysteine export across plasma membrane"/>
    <property type="evidence" value="ECO:0007669"/>
    <property type="project" value="TreeGrafter"/>
</dbReference>
<keyword evidence="4" id="KW-0813">Transport</keyword>
<evidence type="ECO:0000313" key="8">
    <source>
        <dbReference type="EMBL" id="ROQ24352.1"/>
    </source>
</evidence>
<keyword evidence="6 7" id="KW-0472">Membrane</keyword>
<feature type="transmembrane region" description="Helical" evidence="7">
    <location>
        <begin position="133"/>
        <end position="154"/>
    </location>
</feature>
<dbReference type="InterPro" id="IPR001123">
    <property type="entry name" value="LeuE-type"/>
</dbReference>
<keyword evidence="2" id="KW-1003">Cell membrane</keyword>
<accession>A0A3N1NZE5</accession>
<feature type="transmembrane region" description="Helical" evidence="7">
    <location>
        <begin position="61"/>
        <end position="86"/>
    </location>
</feature>
<reference evidence="8 9" key="1">
    <citation type="submission" date="2018-11" db="EMBL/GenBank/DDBJ databases">
        <title>Genomic Encyclopedia of Type Strains, Phase IV (KMG-IV): sequencing the most valuable type-strain genomes for metagenomic binning, comparative biology and taxonomic classification.</title>
        <authorList>
            <person name="Goeker M."/>
        </authorList>
    </citation>
    <scope>NUCLEOTIDE SEQUENCE [LARGE SCALE GENOMIC DNA]</scope>
    <source>
        <strain evidence="8 9">DSM 21945</strain>
    </source>
</reference>
<evidence type="ECO:0000256" key="3">
    <source>
        <dbReference type="ARBA" id="ARBA00022692"/>
    </source>
</evidence>
<dbReference type="PANTHER" id="PTHR30086">
    <property type="entry name" value="ARGININE EXPORTER PROTEIN ARGO"/>
    <property type="match status" value="1"/>
</dbReference>
<evidence type="ECO:0000256" key="2">
    <source>
        <dbReference type="ARBA" id="ARBA00022475"/>
    </source>
</evidence>
<feature type="transmembrane region" description="Helical" evidence="7">
    <location>
        <begin position="92"/>
        <end position="112"/>
    </location>
</feature>
<keyword evidence="3 7" id="KW-0812">Transmembrane</keyword>
<feature type="transmembrane region" description="Helical" evidence="7">
    <location>
        <begin position="160"/>
        <end position="189"/>
    </location>
</feature>
<dbReference type="GO" id="GO:0015171">
    <property type="term" value="F:amino acid transmembrane transporter activity"/>
    <property type="evidence" value="ECO:0007669"/>
    <property type="project" value="TreeGrafter"/>
</dbReference>
<evidence type="ECO:0000256" key="1">
    <source>
        <dbReference type="ARBA" id="ARBA00004651"/>
    </source>
</evidence>
<gene>
    <name evidence="8" type="ORF">EDC28_107235</name>
</gene>
<feature type="transmembrane region" description="Helical" evidence="7">
    <location>
        <begin position="26"/>
        <end position="49"/>
    </location>
</feature>
<feature type="transmembrane region" description="Helical" evidence="7">
    <location>
        <begin position="201"/>
        <end position="225"/>
    </location>
</feature>
<evidence type="ECO:0000256" key="4">
    <source>
        <dbReference type="ARBA" id="ARBA00022970"/>
    </source>
</evidence>
<dbReference type="AlphaFoldDB" id="A0A3N1NZE5"/>
<keyword evidence="9" id="KW-1185">Reference proteome</keyword>
<evidence type="ECO:0000256" key="5">
    <source>
        <dbReference type="ARBA" id="ARBA00022989"/>
    </source>
</evidence>
<organism evidence="8 9">
    <name type="scientific">Gallaecimonas pentaromativorans</name>
    <dbReference type="NCBI Taxonomy" id="584787"/>
    <lineage>
        <taxon>Bacteria</taxon>
        <taxon>Pseudomonadati</taxon>
        <taxon>Pseudomonadota</taxon>
        <taxon>Gammaproteobacteria</taxon>
        <taxon>Enterobacterales</taxon>
        <taxon>Gallaecimonadaceae</taxon>
        <taxon>Gallaecimonas</taxon>
    </lineage>
</organism>
<dbReference type="EMBL" id="RJUL01000007">
    <property type="protein sequence ID" value="ROQ24352.1"/>
    <property type="molecule type" value="Genomic_DNA"/>
</dbReference>
<comment type="subcellular location">
    <subcellularLocation>
        <location evidence="1">Cell membrane</location>
        <topology evidence="1">Multi-pass membrane protein</topology>
    </subcellularLocation>
</comment>
<dbReference type="GO" id="GO:0005886">
    <property type="term" value="C:plasma membrane"/>
    <property type="evidence" value="ECO:0007669"/>
    <property type="project" value="UniProtKB-SubCell"/>
</dbReference>
<evidence type="ECO:0000313" key="9">
    <source>
        <dbReference type="Proteomes" id="UP000268033"/>
    </source>
</evidence>
<protein>
    <submittedName>
        <fullName evidence="8">Threonine/homoserine/homoserine lactone efflux protein</fullName>
    </submittedName>
</protein>
<dbReference type="Pfam" id="PF01810">
    <property type="entry name" value="LysE"/>
    <property type="match status" value="1"/>
</dbReference>
<keyword evidence="5 7" id="KW-1133">Transmembrane helix</keyword>
<dbReference type="PANTHER" id="PTHR30086:SF20">
    <property type="entry name" value="ARGININE EXPORTER PROTEIN ARGO-RELATED"/>
    <property type="match status" value="1"/>
</dbReference>
<dbReference type="Proteomes" id="UP000268033">
    <property type="component" value="Unassembled WGS sequence"/>
</dbReference>